<dbReference type="InterPro" id="IPR009057">
    <property type="entry name" value="Homeodomain-like_sf"/>
</dbReference>
<keyword evidence="1" id="KW-0805">Transcription regulation</keyword>
<dbReference type="PANTHER" id="PTHR30055:SF234">
    <property type="entry name" value="HTH-TYPE TRANSCRIPTIONAL REGULATOR BETI"/>
    <property type="match status" value="1"/>
</dbReference>
<dbReference type="RefSeq" id="WP_208264392.1">
    <property type="nucleotide sequence ID" value="NZ_BAAAGM010000030.1"/>
</dbReference>
<gene>
    <name evidence="7" type="ORF">J4557_01080</name>
</gene>
<evidence type="ECO:0000259" key="6">
    <source>
        <dbReference type="PROSITE" id="PS50977"/>
    </source>
</evidence>
<evidence type="ECO:0000256" key="4">
    <source>
        <dbReference type="PROSITE-ProRule" id="PRU00335"/>
    </source>
</evidence>
<reference evidence="7 8" key="1">
    <citation type="submission" date="2021-03" db="EMBL/GenBank/DDBJ databases">
        <authorList>
            <person name="Kanchanasin P."/>
            <person name="Saeng-In P."/>
            <person name="Phongsopitanun W."/>
            <person name="Yuki M."/>
            <person name="Kudo T."/>
            <person name="Ohkuma M."/>
            <person name="Tanasupawat S."/>
        </authorList>
    </citation>
    <scope>NUCLEOTIDE SEQUENCE [LARGE SCALE GENOMIC DNA]</scope>
    <source>
        <strain evidence="7 8">L46</strain>
    </source>
</reference>
<evidence type="ECO:0000313" key="8">
    <source>
        <dbReference type="Proteomes" id="UP000666915"/>
    </source>
</evidence>
<evidence type="ECO:0000313" key="7">
    <source>
        <dbReference type="EMBL" id="MBO2436101.1"/>
    </source>
</evidence>
<organism evidence="7 8">
    <name type="scientific">Actinomadura nitritigenes</name>
    <dbReference type="NCBI Taxonomy" id="134602"/>
    <lineage>
        <taxon>Bacteria</taxon>
        <taxon>Bacillati</taxon>
        <taxon>Actinomycetota</taxon>
        <taxon>Actinomycetes</taxon>
        <taxon>Streptosporangiales</taxon>
        <taxon>Thermomonosporaceae</taxon>
        <taxon>Actinomadura</taxon>
    </lineage>
</organism>
<sequence length="237" mass="24334">MSAQKDTDGRDRILRAAARLIAESGGEPVSTRAVCAAAGVGAPTLYHHFGDKQGLFDAVAARGFEEYLAGKRAMAASGDPVEDLRHGWDVHVEFGLTNPAVYALMYGTPRTTPAVDEAYAILLGLVGAVARAGRLRVSVDAAARMIQAAGVGVVLFLIANGDDGGDLSARTREAVLAAVTVPAGARSEPDPPSGPDPRDTRAASAVALRAALSADPPSGLSPAETALLAEWLDRLAG</sequence>
<dbReference type="EMBL" id="JAGEOK010000001">
    <property type="protein sequence ID" value="MBO2436101.1"/>
    <property type="molecule type" value="Genomic_DNA"/>
</dbReference>
<evidence type="ECO:0000256" key="5">
    <source>
        <dbReference type="SAM" id="MobiDB-lite"/>
    </source>
</evidence>
<dbReference type="InterPro" id="IPR036271">
    <property type="entry name" value="Tet_transcr_reg_TetR-rel_C_sf"/>
</dbReference>
<dbReference type="Gene3D" id="1.10.10.60">
    <property type="entry name" value="Homeodomain-like"/>
    <property type="match status" value="1"/>
</dbReference>
<evidence type="ECO:0000256" key="3">
    <source>
        <dbReference type="ARBA" id="ARBA00023163"/>
    </source>
</evidence>
<name>A0ABS3QQI2_9ACTN</name>
<feature type="domain" description="HTH tetR-type" evidence="6">
    <location>
        <begin position="7"/>
        <end position="67"/>
    </location>
</feature>
<evidence type="ECO:0000256" key="2">
    <source>
        <dbReference type="ARBA" id="ARBA00023125"/>
    </source>
</evidence>
<proteinExistence type="predicted"/>
<dbReference type="SUPFAM" id="SSF46689">
    <property type="entry name" value="Homeodomain-like"/>
    <property type="match status" value="1"/>
</dbReference>
<evidence type="ECO:0000256" key="1">
    <source>
        <dbReference type="ARBA" id="ARBA00023015"/>
    </source>
</evidence>
<feature type="DNA-binding region" description="H-T-H motif" evidence="4">
    <location>
        <begin position="30"/>
        <end position="49"/>
    </location>
</feature>
<accession>A0ABS3QQI2</accession>
<dbReference type="InterPro" id="IPR001647">
    <property type="entry name" value="HTH_TetR"/>
</dbReference>
<dbReference type="PRINTS" id="PR00455">
    <property type="entry name" value="HTHTETR"/>
</dbReference>
<keyword evidence="2 4" id="KW-0238">DNA-binding</keyword>
<dbReference type="SUPFAM" id="SSF48498">
    <property type="entry name" value="Tetracyclin repressor-like, C-terminal domain"/>
    <property type="match status" value="1"/>
</dbReference>
<dbReference type="PANTHER" id="PTHR30055">
    <property type="entry name" value="HTH-TYPE TRANSCRIPTIONAL REGULATOR RUTR"/>
    <property type="match status" value="1"/>
</dbReference>
<keyword evidence="8" id="KW-1185">Reference proteome</keyword>
<dbReference type="Pfam" id="PF00440">
    <property type="entry name" value="TetR_N"/>
    <property type="match status" value="1"/>
</dbReference>
<dbReference type="Proteomes" id="UP000666915">
    <property type="component" value="Unassembled WGS sequence"/>
</dbReference>
<keyword evidence="3" id="KW-0804">Transcription</keyword>
<comment type="caution">
    <text evidence="7">The sequence shown here is derived from an EMBL/GenBank/DDBJ whole genome shotgun (WGS) entry which is preliminary data.</text>
</comment>
<protein>
    <submittedName>
        <fullName evidence="7">TetR/AcrR family transcriptional regulator</fullName>
    </submittedName>
</protein>
<dbReference type="PROSITE" id="PS50977">
    <property type="entry name" value="HTH_TETR_2"/>
    <property type="match status" value="1"/>
</dbReference>
<dbReference type="Gene3D" id="1.10.357.10">
    <property type="entry name" value="Tetracycline Repressor, domain 2"/>
    <property type="match status" value="1"/>
</dbReference>
<feature type="region of interest" description="Disordered" evidence="5">
    <location>
        <begin position="182"/>
        <end position="202"/>
    </location>
</feature>
<dbReference type="InterPro" id="IPR050109">
    <property type="entry name" value="HTH-type_TetR-like_transc_reg"/>
</dbReference>